<dbReference type="NCBIfam" id="TIGR01066">
    <property type="entry name" value="rplM_bact"/>
    <property type="match status" value="1"/>
</dbReference>
<dbReference type="GO" id="GO:0022625">
    <property type="term" value="C:cytosolic large ribosomal subunit"/>
    <property type="evidence" value="ECO:0007669"/>
    <property type="project" value="TreeGrafter"/>
</dbReference>
<dbReference type="EMBL" id="KX284719">
    <property type="protein sequence ID" value="AOM66453.1"/>
    <property type="molecule type" value="Genomic_DNA"/>
</dbReference>
<dbReference type="CDD" id="cd00392">
    <property type="entry name" value="Ribosomal_L13"/>
    <property type="match status" value="1"/>
</dbReference>
<name>A0A1C9CDH9_CERJP</name>
<dbReference type="PIRSF" id="PIRSF002181">
    <property type="entry name" value="Ribosomal_L13"/>
    <property type="match status" value="1"/>
</dbReference>
<dbReference type="Gene3D" id="3.90.1180.10">
    <property type="entry name" value="Ribosomal protein L13"/>
    <property type="match status" value="1"/>
</dbReference>
<dbReference type="InterPro" id="IPR005823">
    <property type="entry name" value="Ribosomal_uL13_bac-type"/>
</dbReference>
<dbReference type="GO" id="GO:0003729">
    <property type="term" value="F:mRNA binding"/>
    <property type="evidence" value="ECO:0007669"/>
    <property type="project" value="TreeGrafter"/>
</dbReference>
<keyword evidence="4" id="KW-0934">Plastid</keyword>
<gene>
    <name evidence="4" type="primary">rpl13</name>
    <name evidence="4" type="ORF">Ceram_177</name>
</gene>
<evidence type="ECO:0000256" key="3">
    <source>
        <dbReference type="ARBA" id="ARBA00023274"/>
    </source>
</evidence>
<dbReference type="AlphaFoldDB" id="A0A1C9CDH9"/>
<keyword evidence="2 4" id="KW-0689">Ribosomal protein</keyword>
<organism evidence="4">
    <name type="scientific">Ceramothamnion japonicum</name>
    <name type="common">Red alga</name>
    <name type="synonym">Ceramium japonicum</name>
    <dbReference type="NCBI Taxonomy" id="218448"/>
    <lineage>
        <taxon>Eukaryota</taxon>
        <taxon>Rhodophyta</taxon>
        <taxon>Florideophyceae</taxon>
        <taxon>Rhodymeniophycidae</taxon>
        <taxon>Ceramiales</taxon>
        <taxon>Ceramiaceae</taxon>
        <taxon>Ceramothamnion</taxon>
    </lineage>
</organism>
<dbReference type="GO" id="GO:0017148">
    <property type="term" value="P:negative regulation of translation"/>
    <property type="evidence" value="ECO:0007669"/>
    <property type="project" value="TreeGrafter"/>
</dbReference>
<dbReference type="InterPro" id="IPR005822">
    <property type="entry name" value="Ribosomal_uL13"/>
</dbReference>
<dbReference type="PANTHER" id="PTHR11545">
    <property type="entry name" value="RIBOSOMAL PROTEIN L13"/>
    <property type="match status" value="1"/>
</dbReference>
<dbReference type="GO" id="GO:0003735">
    <property type="term" value="F:structural constituent of ribosome"/>
    <property type="evidence" value="ECO:0007669"/>
    <property type="project" value="InterPro"/>
</dbReference>
<evidence type="ECO:0000256" key="2">
    <source>
        <dbReference type="ARBA" id="ARBA00022980"/>
    </source>
</evidence>
<evidence type="ECO:0000256" key="1">
    <source>
        <dbReference type="ARBA" id="ARBA00006227"/>
    </source>
</evidence>
<dbReference type="SUPFAM" id="SSF52161">
    <property type="entry name" value="Ribosomal protein L13"/>
    <property type="match status" value="1"/>
</dbReference>
<protein>
    <submittedName>
        <fullName evidence="4">Ribosomal protein L13</fullName>
    </submittedName>
</protein>
<keyword evidence="3" id="KW-0687">Ribonucleoprotein</keyword>
<dbReference type="InterPro" id="IPR036899">
    <property type="entry name" value="Ribosomal_uL13_sf"/>
</dbReference>
<geneLocation type="plastid" evidence="4"/>
<proteinExistence type="inferred from homology"/>
<dbReference type="GO" id="GO:0006412">
    <property type="term" value="P:translation"/>
    <property type="evidence" value="ECO:0007669"/>
    <property type="project" value="InterPro"/>
</dbReference>
<dbReference type="HAMAP" id="MF_01366">
    <property type="entry name" value="Ribosomal_uL13"/>
    <property type="match status" value="1"/>
</dbReference>
<dbReference type="Pfam" id="PF00572">
    <property type="entry name" value="Ribosomal_L13"/>
    <property type="match status" value="1"/>
</dbReference>
<reference evidence="4" key="1">
    <citation type="journal article" date="2016" name="BMC Biol.">
        <title>Parallel evolution of highly conserved plastid genome architecture in red seaweeds and seed plants.</title>
        <authorList>
            <person name="Lee J."/>
            <person name="Cho C.H."/>
            <person name="Park S.I."/>
            <person name="Choi J.W."/>
            <person name="Song H.S."/>
            <person name="West J.A."/>
            <person name="Bhattacharya D."/>
            <person name="Yoon H.S."/>
        </authorList>
    </citation>
    <scope>NUCLEOTIDE SEQUENCE</scope>
</reference>
<evidence type="ECO:0000313" key="4">
    <source>
        <dbReference type="EMBL" id="AOM66453.1"/>
    </source>
</evidence>
<dbReference type="RefSeq" id="YP_009297110.1">
    <property type="nucleotide sequence ID" value="NC_031174.1"/>
</dbReference>
<comment type="similarity">
    <text evidence="1">Belongs to the universal ribosomal protein uL13 family.</text>
</comment>
<sequence>MNHNQTYLQQTQIKDSWYIIDAKEKKLGRLSTQIASILRGKNENSYSTNINQKNYIILINSKYIIVTGKKSSQKLYKRHSGKPGSMKIETFNELQQRIPNRIIEKAIKGMLPKGRLGRKLFNQIKIYEEEQHQHNAQQPQAIIL</sequence>
<accession>A0A1C9CDH9</accession>
<dbReference type="GeneID" id="29073558"/>
<dbReference type="PANTHER" id="PTHR11545:SF2">
    <property type="entry name" value="LARGE RIBOSOMAL SUBUNIT PROTEIN UL13M"/>
    <property type="match status" value="1"/>
</dbReference>